<dbReference type="Pfam" id="PF13692">
    <property type="entry name" value="Glyco_trans_1_4"/>
    <property type="match status" value="1"/>
</dbReference>
<dbReference type="GO" id="GO:0016740">
    <property type="term" value="F:transferase activity"/>
    <property type="evidence" value="ECO:0007669"/>
    <property type="project" value="UniProtKB-KW"/>
</dbReference>
<dbReference type="RefSeq" id="WP_091540412.1">
    <property type="nucleotide sequence ID" value="NZ_FONY01000005.1"/>
</dbReference>
<dbReference type="EMBL" id="FONY01000005">
    <property type="protein sequence ID" value="SFE68475.1"/>
    <property type="molecule type" value="Genomic_DNA"/>
</dbReference>
<dbReference type="Proteomes" id="UP000199513">
    <property type="component" value="Unassembled WGS sequence"/>
</dbReference>
<dbReference type="PANTHER" id="PTHR12526">
    <property type="entry name" value="GLYCOSYLTRANSFERASE"/>
    <property type="match status" value="1"/>
</dbReference>
<keyword evidence="2" id="KW-1185">Reference proteome</keyword>
<dbReference type="SUPFAM" id="SSF53756">
    <property type="entry name" value="UDP-Glycosyltransferase/glycogen phosphorylase"/>
    <property type="match status" value="1"/>
</dbReference>
<gene>
    <name evidence="1" type="ORF">SAMN04488541_100542</name>
</gene>
<dbReference type="Gene3D" id="3.40.50.2000">
    <property type="entry name" value="Glycogen Phosphorylase B"/>
    <property type="match status" value="2"/>
</dbReference>
<organism evidence="1 2">
    <name type="scientific">Thermoflexibacter ruber</name>
    <dbReference type="NCBI Taxonomy" id="1003"/>
    <lineage>
        <taxon>Bacteria</taxon>
        <taxon>Pseudomonadati</taxon>
        <taxon>Bacteroidota</taxon>
        <taxon>Cytophagia</taxon>
        <taxon>Cytophagales</taxon>
        <taxon>Thermoflexibacteraceae</taxon>
        <taxon>Thermoflexibacter</taxon>
    </lineage>
</organism>
<keyword evidence="1" id="KW-0808">Transferase</keyword>
<dbReference type="AlphaFoldDB" id="A0A1I2CK00"/>
<reference evidence="1 2" key="1">
    <citation type="submission" date="2016-10" db="EMBL/GenBank/DDBJ databases">
        <authorList>
            <person name="de Groot N.N."/>
        </authorList>
    </citation>
    <scope>NUCLEOTIDE SEQUENCE [LARGE SCALE GENOMIC DNA]</scope>
    <source>
        <strain>GEY</strain>
        <strain evidence="2">DSM 9560</strain>
    </source>
</reference>
<evidence type="ECO:0000313" key="2">
    <source>
        <dbReference type="Proteomes" id="UP000199513"/>
    </source>
</evidence>
<proteinExistence type="predicted"/>
<dbReference type="OrthoDB" id="9768685at2"/>
<sequence length="427" mass="48324">MKGKVIHISTLDVGGAASAAIRLHKALLSLGIDSHFLTLGKSNRNIPNKHIYEPLVEPISLLRVLKKSIKVKLGLESPHDIYHQQQSMLGGEEKGMGFSFPNTLDDITQSPIYQEADLIHLHWVAGWLDYPSFFSKNHSLFGDKPIVWTLHDLNPFSGGLHYAWGTSISEVQMGQQIPHPSDSLQKTHNRNLQIKLQSLHQIERLKIVSPSHWLQKQSAESLLFSKYENYCIHNGLDVQVFKPYPSEWARGILGLENKKTLLFVADGIDNVYKGFHILFEALKLIEAKTDYQYLVLGRDEKNILTHFQKVKYLGFVQDELLMALAYSAADVFVLPSLTDNFPNTMIEAICCGTPVIAFPTGGIPEAIQHTKNGIICEKSDYQLLANELIKFYEGEYRFDREKIAQESAKKFNAIAQAKQYLDIYDSL</sequence>
<dbReference type="PANTHER" id="PTHR12526:SF637">
    <property type="entry name" value="GLYCOSYLTRANSFERASE EPSF-RELATED"/>
    <property type="match status" value="1"/>
</dbReference>
<name>A0A1I2CK00_9BACT</name>
<accession>A0A1I2CK00</accession>
<dbReference type="STRING" id="1003.SAMN04488541_100542"/>
<protein>
    <submittedName>
        <fullName evidence="1">Glycosyltransferase involved in cell wall bisynthesis</fullName>
    </submittedName>
</protein>
<evidence type="ECO:0000313" key="1">
    <source>
        <dbReference type="EMBL" id="SFE68475.1"/>
    </source>
</evidence>